<dbReference type="InParanoid" id="A0A024GKM3"/>
<name>A0A024GKM3_9STRA</name>
<dbReference type="Proteomes" id="UP000053237">
    <property type="component" value="Unassembled WGS sequence"/>
</dbReference>
<gene>
    <name evidence="3" type="ORF">BN9_080530</name>
</gene>
<keyword evidence="4" id="KW-1185">Reference proteome</keyword>
<organism evidence="3 4">
    <name type="scientific">Albugo candida</name>
    <dbReference type="NCBI Taxonomy" id="65357"/>
    <lineage>
        <taxon>Eukaryota</taxon>
        <taxon>Sar</taxon>
        <taxon>Stramenopiles</taxon>
        <taxon>Oomycota</taxon>
        <taxon>Peronosporomycetes</taxon>
        <taxon>Albuginales</taxon>
        <taxon>Albuginaceae</taxon>
        <taxon>Albugo</taxon>
    </lineage>
</organism>
<evidence type="ECO:0000256" key="1">
    <source>
        <dbReference type="SAM" id="Phobius"/>
    </source>
</evidence>
<proteinExistence type="predicted"/>
<dbReference type="AlphaFoldDB" id="A0A024GKM3"/>
<sequence>MAPYFFVISKWLFIIGLNLLQKLQLPNSSFAIASHSNISLDCVSVTISTTLRVVYACSGKFCFKTAYIQSPSELKWLYFICYFICFPAYICHGYGFASTLIIGFQFIQFFEALISTFKPSYSCMPKKTQREMNGDGLAYISTEAGYVSMTSEESARIRYNVYLQKPDHNRLLNCQLRV</sequence>
<dbReference type="EMBL" id="CAIX01000151">
    <property type="protein sequence ID" value="CCI47084.1"/>
    <property type="molecule type" value="Genomic_DNA"/>
</dbReference>
<feature type="chain" id="PRO_5001532468" evidence="2">
    <location>
        <begin position="17"/>
        <end position="178"/>
    </location>
</feature>
<comment type="caution">
    <text evidence="3">The sequence shown here is derived from an EMBL/GenBank/DDBJ whole genome shotgun (WGS) entry which is preliminary data.</text>
</comment>
<evidence type="ECO:0000313" key="3">
    <source>
        <dbReference type="EMBL" id="CCI47084.1"/>
    </source>
</evidence>
<evidence type="ECO:0000256" key="2">
    <source>
        <dbReference type="SAM" id="SignalP"/>
    </source>
</evidence>
<accession>A0A024GKM3</accession>
<feature type="transmembrane region" description="Helical" evidence="1">
    <location>
        <begin position="74"/>
        <end position="90"/>
    </location>
</feature>
<keyword evidence="2" id="KW-0732">Signal</keyword>
<reference evidence="3 4" key="1">
    <citation type="submission" date="2012-05" db="EMBL/GenBank/DDBJ databases">
        <title>Recombination and specialization in a pathogen metapopulation.</title>
        <authorList>
            <person name="Gardiner A."/>
            <person name="Kemen E."/>
            <person name="Schultz-Larsen T."/>
            <person name="MacLean D."/>
            <person name="Van Oosterhout C."/>
            <person name="Jones J.D.G."/>
        </authorList>
    </citation>
    <scope>NUCLEOTIDE SEQUENCE [LARGE SCALE GENOMIC DNA]</scope>
    <source>
        <strain evidence="3 4">Ac Nc2</strain>
    </source>
</reference>
<keyword evidence="1" id="KW-0472">Membrane</keyword>
<protein>
    <submittedName>
        <fullName evidence="3">Uncharacterized protein</fullName>
    </submittedName>
</protein>
<keyword evidence="1" id="KW-0812">Transmembrane</keyword>
<feature type="signal peptide" evidence="2">
    <location>
        <begin position="1"/>
        <end position="16"/>
    </location>
</feature>
<keyword evidence="1" id="KW-1133">Transmembrane helix</keyword>
<evidence type="ECO:0000313" key="4">
    <source>
        <dbReference type="Proteomes" id="UP000053237"/>
    </source>
</evidence>